<evidence type="ECO:0000313" key="1">
    <source>
        <dbReference type="EMBL" id="HIU40376.1"/>
    </source>
</evidence>
<organism evidence="1 2">
    <name type="scientific">Candidatus Aphodocola excrementigallinarum</name>
    <dbReference type="NCBI Taxonomy" id="2840670"/>
    <lineage>
        <taxon>Bacteria</taxon>
        <taxon>Bacillati</taxon>
        <taxon>Bacillota</taxon>
        <taxon>Bacilli</taxon>
        <taxon>Candidatus Aphodocola</taxon>
    </lineage>
</organism>
<sequence>MIEKYINYKIKGLVKQLTKEEFFDYKDLENYLNLIMSVYKQKLGPAQTDSLCDNITLLKKINNKYNLLSTYEMDLFISFLNELNRKSPSFSSQNYSYLNKILEKLYESVDVLIEKYYELDEKINKINKENEDKLLLKYMLEDTKHKIDVNAVLLDYGIIDFISSDKTIDTNYKIKLLENINSYNKNAFKNYVPLSITEVIKVLNKHGYKIEDRNLLDGISANYTLKSLNDILEKIDELSLKFSDDVIAKILYNGTTVKTIENAYNKIINDKLNLISTLSIYNFWVDKIVNRNDARIYNSSISSYNESSVTNVSSDKDDEISFADDLNSEEIFKTIDYLKKYKFYNNDLKNMKTIIKIPVEKIMVRENLLSLYGIDVNNVSKSMVLSSNNSATILDQFIELDLKNYILEHLSTVAVSKSLPVIIYDFKKKEKEYITSRGLSSTVRESTEKYKDAVIKAQLCDADVLNREEYDEILKNKKPDNISPGIFNIDIIDFLENNYKINDLQYKIDDYIFSRKKVLRIASNLIMNNEVSFDEFLYIMTFKYLMNNDDKEKVQQTLKNAYDLSKQYTRVV</sequence>
<dbReference type="Proteomes" id="UP000824074">
    <property type="component" value="Unassembled WGS sequence"/>
</dbReference>
<name>A0A9D1LIW8_9FIRM</name>
<gene>
    <name evidence="1" type="ORF">IAB68_03665</name>
</gene>
<reference evidence="1" key="1">
    <citation type="submission" date="2020-10" db="EMBL/GenBank/DDBJ databases">
        <authorList>
            <person name="Gilroy R."/>
        </authorList>
    </citation>
    <scope>NUCLEOTIDE SEQUENCE</scope>
    <source>
        <strain evidence="1">CHK193-30670</strain>
    </source>
</reference>
<reference evidence="1" key="2">
    <citation type="journal article" date="2021" name="PeerJ">
        <title>Extensive microbial diversity within the chicken gut microbiome revealed by metagenomics and culture.</title>
        <authorList>
            <person name="Gilroy R."/>
            <person name="Ravi A."/>
            <person name="Getino M."/>
            <person name="Pursley I."/>
            <person name="Horton D.L."/>
            <person name="Alikhan N.F."/>
            <person name="Baker D."/>
            <person name="Gharbi K."/>
            <person name="Hall N."/>
            <person name="Watson M."/>
            <person name="Adriaenssens E.M."/>
            <person name="Foster-Nyarko E."/>
            <person name="Jarju S."/>
            <person name="Secka A."/>
            <person name="Antonio M."/>
            <person name="Oren A."/>
            <person name="Chaudhuri R.R."/>
            <person name="La Ragione R."/>
            <person name="Hildebrand F."/>
            <person name="Pallen M.J."/>
        </authorList>
    </citation>
    <scope>NUCLEOTIDE SEQUENCE</scope>
    <source>
        <strain evidence="1">CHK193-30670</strain>
    </source>
</reference>
<proteinExistence type="predicted"/>
<evidence type="ECO:0000313" key="2">
    <source>
        <dbReference type="Proteomes" id="UP000824074"/>
    </source>
</evidence>
<accession>A0A9D1LIW8</accession>
<protein>
    <submittedName>
        <fullName evidence="1">Uncharacterized protein</fullName>
    </submittedName>
</protein>
<comment type="caution">
    <text evidence="1">The sequence shown here is derived from an EMBL/GenBank/DDBJ whole genome shotgun (WGS) entry which is preliminary data.</text>
</comment>
<dbReference type="AlphaFoldDB" id="A0A9D1LIW8"/>
<dbReference type="EMBL" id="DVMT01000036">
    <property type="protein sequence ID" value="HIU40376.1"/>
    <property type="molecule type" value="Genomic_DNA"/>
</dbReference>